<dbReference type="Gene3D" id="3.10.100.10">
    <property type="entry name" value="Mannose-Binding Protein A, subunit A"/>
    <property type="match status" value="1"/>
</dbReference>
<evidence type="ECO:0000256" key="1">
    <source>
        <dbReference type="SAM" id="SignalP"/>
    </source>
</evidence>
<sequence>MLKMRLIEVILIVSVFSLTESSDVRSPELRNTEGGIEEMPNCHENGSPQAVCAKIYALKGLVGLRGEKGPQAPVGRNTNCDYLPCEIPEIKTQSEKGEIGSTKDCGKSCTVIPGPKGAKGEPGIRNLLTREELDRLVARYLQNIDPRDIVANLESPKGIAGRLQRHRKSIPLNETAMMPLIHTEVMRLKEPFPSYTRSVYKPQRAIYHSRGIAVKTVPRHAAAKEESVFIKLGNNDRLWLRLPLTSSRLVRFPIPQEHKMSSANTSGKKIFLAPYPRKVQAGEFHGWAQAEKACRDIGWETFGDGGFKALLTTTNRPISKILPSHMRHLPVVNLAAEVLAESWEKFIYGRLANNLTRLIGMDKQRDSMGQRWAWRYYWIGDGHKRTCQNWSSSYMLNVANVLAFNYRRARVVRDIASCSSSLHLLCYSVCDEHDSLI</sequence>
<dbReference type="SUPFAM" id="SSF56436">
    <property type="entry name" value="C-type lectin-like"/>
    <property type="match status" value="1"/>
</dbReference>
<gene>
    <name evidence="2" type="ORF">TR153408</name>
</gene>
<keyword evidence="1" id="KW-0732">Signal</keyword>
<dbReference type="InterPro" id="IPR016186">
    <property type="entry name" value="C-type_lectin-like/link_sf"/>
</dbReference>
<feature type="signal peptide" evidence="1">
    <location>
        <begin position="1"/>
        <end position="21"/>
    </location>
</feature>
<proteinExistence type="predicted"/>
<organism evidence="2">
    <name type="scientific">Schistocephalus solidus</name>
    <name type="common">Tapeworm</name>
    <dbReference type="NCBI Taxonomy" id="70667"/>
    <lineage>
        <taxon>Eukaryota</taxon>
        <taxon>Metazoa</taxon>
        <taxon>Spiralia</taxon>
        <taxon>Lophotrochozoa</taxon>
        <taxon>Platyhelminthes</taxon>
        <taxon>Cestoda</taxon>
        <taxon>Eucestoda</taxon>
        <taxon>Diphyllobothriidea</taxon>
        <taxon>Diphyllobothriidae</taxon>
        <taxon>Schistocephalus</taxon>
    </lineage>
</organism>
<evidence type="ECO:0000313" key="2">
    <source>
        <dbReference type="EMBL" id="JAP38686.1"/>
    </source>
</evidence>
<reference evidence="2" key="1">
    <citation type="submission" date="2016-01" db="EMBL/GenBank/DDBJ databases">
        <title>Reference transcriptome for the parasite Schistocephalus solidus: insights into the molecular evolution of parasitism.</title>
        <authorList>
            <person name="Hebert F.O."/>
            <person name="Grambauer S."/>
            <person name="Barber I."/>
            <person name="Landry C.R."/>
            <person name="Aubin-Horth N."/>
        </authorList>
    </citation>
    <scope>NUCLEOTIDE SEQUENCE</scope>
</reference>
<feature type="chain" id="PRO_5007050746" description="Collagenase NC10 and Endostatin" evidence="1">
    <location>
        <begin position="22"/>
        <end position="437"/>
    </location>
</feature>
<dbReference type="EMBL" id="GEEE01024539">
    <property type="protein sequence ID" value="JAP38686.1"/>
    <property type="molecule type" value="Transcribed_RNA"/>
</dbReference>
<protein>
    <recommendedName>
        <fullName evidence="3">Collagenase NC10 and Endostatin</fullName>
    </recommendedName>
</protein>
<dbReference type="AlphaFoldDB" id="A0A0X3NUY5"/>
<accession>A0A0X3NUY5</accession>
<name>A0A0X3NUY5_SCHSO</name>
<dbReference type="InterPro" id="IPR016187">
    <property type="entry name" value="CTDL_fold"/>
</dbReference>
<evidence type="ECO:0008006" key="3">
    <source>
        <dbReference type="Google" id="ProtNLM"/>
    </source>
</evidence>